<dbReference type="AlphaFoldDB" id="A0A0B1RCB2"/>
<evidence type="ECO:0000313" key="2">
    <source>
        <dbReference type="EMBL" id="KHJ68725.1"/>
    </source>
</evidence>
<dbReference type="Proteomes" id="UP000030853">
    <property type="component" value="Unassembled WGS sequence"/>
</dbReference>
<keyword evidence="1" id="KW-1133">Transmembrane helix</keyword>
<comment type="caution">
    <text evidence="2">The sequence shown here is derived from an EMBL/GenBank/DDBJ whole genome shotgun (WGS) entry which is preliminary data.</text>
</comment>
<proteinExistence type="predicted"/>
<dbReference type="Pfam" id="PF11143">
    <property type="entry name" value="DUF2919"/>
    <property type="match status" value="1"/>
</dbReference>
<dbReference type="InterPro" id="IPR021318">
    <property type="entry name" value="DUF2919"/>
</dbReference>
<keyword evidence="1" id="KW-0812">Transmembrane</keyword>
<sequence length="152" mass="17665">MGLKYLPEEYDAKGQLRLPFLFWLILLLQARTWLLLVMAGASRQQGNDLLALYYPDRQSFWLGLVLGIPAALGLLLTGYRQRWPRLWQSWRQVLSASLLISLLWQGYGLLQGAFPDSPLPLLLTLFDLLALVWLQAHRRLRDCFLPEHQHLE</sequence>
<protein>
    <submittedName>
        <fullName evidence="2">Membrane protein</fullName>
    </submittedName>
</protein>
<evidence type="ECO:0000313" key="3">
    <source>
        <dbReference type="Proteomes" id="UP000030853"/>
    </source>
</evidence>
<gene>
    <name evidence="2" type="ORF">QU24_07480</name>
</gene>
<feature type="transmembrane region" description="Helical" evidence="1">
    <location>
        <begin position="59"/>
        <end position="77"/>
    </location>
</feature>
<accession>A0A0B1RCB2</accession>
<keyword evidence="1" id="KW-0472">Membrane</keyword>
<evidence type="ECO:0000256" key="1">
    <source>
        <dbReference type="SAM" id="Phobius"/>
    </source>
</evidence>
<feature type="transmembrane region" description="Helical" evidence="1">
    <location>
        <begin position="20"/>
        <end position="39"/>
    </location>
</feature>
<dbReference type="EMBL" id="JTJJ01000029">
    <property type="protein sequence ID" value="KHJ68725.1"/>
    <property type="molecule type" value="Genomic_DNA"/>
</dbReference>
<feature type="transmembrane region" description="Helical" evidence="1">
    <location>
        <begin position="89"/>
        <end position="107"/>
    </location>
</feature>
<name>A0A0B1RCB2_9GAMM</name>
<reference evidence="2 3" key="1">
    <citation type="submission" date="2014-11" db="EMBL/GenBank/DDBJ databases">
        <title>Genome sequencing of Pantoea rodasii ND03.</title>
        <authorList>
            <person name="Muhamad Yunos N.Y."/>
            <person name="Chan K.-G."/>
        </authorList>
    </citation>
    <scope>NUCLEOTIDE SEQUENCE [LARGE SCALE GENOMIC DNA]</scope>
    <source>
        <strain evidence="2 3">ND03</strain>
    </source>
</reference>
<feature type="transmembrane region" description="Helical" evidence="1">
    <location>
        <begin position="119"/>
        <end position="136"/>
    </location>
</feature>
<organism evidence="2 3">
    <name type="scientific">Pantoea rodasii</name>
    <dbReference type="NCBI Taxonomy" id="1076549"/>
    <lineage>
        <taxon>Bacteria</taxon>
        <taxon>Pseudomonadati</taxon>
        <taxon>Pseudomonadota</taxon>
        <taxon>Gammaproteobacteria</taxon>
        <taxon>Enterobacterales</taxon>
        <taxon>Erwiniaceae</taxon>
        <taxon>Pantoea</taxon>
    </lineage>
</organism>